<dbReference type="InterPro" id="IPR006626">
    <property type="entry name" value="PbH1"/>
</dbReference>
<evidence type="ECO:0000259" key="5">
    <source>
        <dbReference type="Pfam" id="PF00082"/>
    </source>
</evidence>
<protein>
    <recommendedName>
        <fullName evidence="5">Peptidase S8/S53 domain-containing protein</fullName>
    </recommendedName>
</protein>
<dbReference type="GO" id="GO:0006508">
    <property type="term" value="P:proteolysis"/>
    <property type="evidence" value="ECO:0007669"/>
    <property type="project" value="UniProtKB-KW"/>
</dbReference>
<proteinExistence type="predicted"/>
<dbReference type="OrthoDB" id="9813435at2"/>
<evidence type="ECO:0000313" key="7">
    <source>
        <dbReference type="Proteomes" id="UP000280296"/>
    </source>
</evidence>
<dbReference type="SUPFAM" id="SSF51126">
    <property type="entry name" value="Pectin lyase-like"/>
    <property type="match status" value="2"/>
</dbReference>
<feature type="region of interest" description="Disordered" evidence="4">
    <location>
        <begin position="1"/>
        <end position="26"/>
    </location>
</feature>
<evidence type="ECO:0000256" key="1">
    <source>
        <dbReference type="ARBA" id="ARBA00022670"/>
    </source>
</evidence>
<keyword evidence="2" id="KW-0378">Hydrolase</keyword>
<dbReference type="Pfam" id="PF00082">
    <property type="entry name" value="Peptidase_S8"/>
    <property type="match status" value="1"/>
</dbReference>
<dbReference type="RefSeq" id="WP_126724716.1">
    <property type="nucleotide sequence ID" value="NZ_RYZH01000011.1"/>
</dbReference>
<feature type="region of interest" description="Disordered" evidence="4">
    <location>
        <begin position="3476"/>
        <end position="3508"/>
    </location>
</feature>
<dbReference type="InterPro" id="IPR013783">
    <property type="entry name" value="Ig-like_fold"/>
</dbReference>
<name>A0A432MMA8_9BACT</name>
<reference evidence="6 7" key="2">
    <citation type="submission" date="2019-01" db="EMBL/GenBank/DDBJ databases">
        <title>Tautonia sociabilis, a novel thermotolerant planctomycete of Isosphaeraceae family, isolated from a 4000 m deep subterranean habitat.</title>
        <authorList>
            <person name="Kovaleva O.L."/>
            <person name="Elcheninov A.G."/>
            <person name="Van Heerden E."/>
            <person name="Toshchakov S.V."/>
            <person name="Novikov A."/>
            <person name="Bonch-Osmolovskaya E.A."/>
            <person name="Kublanov I.V."/>
        </authorList>
    </citation>
    <scope>NUCLEOTIDE SEQUENCE [LARGE SCALE GENOMIC DNA]</scope>
    <source>
        <strain evidence="6 7">GM2012</strain>
    </source>
</reference>
<dbReference type="EMBL" id="RYZH01000011">
    <property type="protein sequence ID" value="RUL88389.1"/>
    <property type="molecule type" value="Genomic_DNA"/>
</dbReference>
<dbReference type="InterPro" id="IPR011050">
    <property type="entry name" value="Pectin_lyase_fold/virulence"/>
</dbReference>
<sequence>MGSFKGDKRKAGRDRRRPIGRLAGADRGPEALEQRALLASMINTPPAVTAAAIDGPVFAKGGKHLAELYEASRVGGNALQQTLDAKRQFITFRGDRVGIDLYADASLPFDRVVKSLTDLGMQVIATDANYRIVEGFLPISQLRTATELAGTRNIDPIYTPVIDQQGIANNQGDQVLRADVARSTFNVDGSGVIVGVLSDSVDRFQGGLADSIASGDLPARSRINVLQDEPVGGSNTDEGRAMLELIHDIAPGADLAFQTVFIGGPVQYADAVRNIVRAGGADVVVDDVRIAQNPVFQEGLIGQAVVDVTTNDNAVYLSAAGNSGQGGIETNFRGVSASVTGIGTGRFLDFDPGPGVATTLPVTVNSAGLVLLHWDDPWYNGQADTNLDFFLLDGNNQIVTQGINNNIGSATPQEVEVVAAPGNYQLAIRVTAGPDPGRVRFMQFSADIAPSQQFGNAGGTTYATTFGHKTSPNTIGVGAVFYNDAPPFSTTTPIPSESFSAAGPVFYLFDPQGNRLSSPQLLLKPDVSGPDGVNTSFFGSPDIPQDPDTLPNFFGTSAASPNVAAVVALMRQLNPNVSYNVIQDALKRTAVGLNGTPGGSYDPIGGHGLVDAVAALNAVDQLRVVASNPADVATLGQAPTFIELTFSKPVDPTTLQASDLTFPVLPNGVTVSVGAPQVVNALTIRFPVEFTAPAGVSANGTYAFNLADGAITATDGSNLIGLTRAFILADQAAPRVQNTIFQGRIIVVQFSEAMRGSTITKENLMLVRTGWTGSFGRPENVVVTDDPRAVLFYDAANNRAIFDLRALPQSAMPSDIYALVVSDAVTDVAGNRLDGEFNGRFPSGNGQTGGSFAQELPRLVEAPQVANFSLTAASDTGLPGDRGTNQNRPTFSGFAVASFPSTNVGLQVAIQFFQAHTSGFDLQVGPNGQGYVGNPDLIVNTDENGFFSFQPPFDLRDGLHRVRIVVVGESENPPLPGKATQAELSFVVDSQAPLVTASSIPNESRISNLRSITLNIADPVSPADPTDPLAIPVQLDRPALDPDTATNLGNYSLINLGPDRVLGTADDADLSRFIENATFVSTTQRNQSSDPYTGRVELSFSDGLPSGRYVLVARTQEAAFSGIRDAAGNPLDNNPAQPGNQSFATFFELQPEATFITSYTAFSPSVFSPGTMAASGPRAYYEIPVPGFTPRAEAPPEVFQIDFSNTLAPRDYSNAVQLIRSANSPGSPSDGDFGLGAGGFTQVSGVTVELVNSVPGATLGQPGYLNRLVVRIPEGQTLPPDYYRLVIPNTGSEQITDIFGNVADLEFLGNERPDGDGFEVFMPDGTYRDGLTGDAVEGGSFVTGFVVVPGQRRENPADPNSRILGNIIYARPDYQDDPFLTTDDPDGSVLKPFPTLLPEAVPNLNNNGDLNSSANFGTGFNPIYDRNANNRFDRSAFFEATRVRDQGPVVIVALPGILRPVPGTTDTTQQTFVIAPPAGADPSRPENNASGSVPAQTTLVFDQGSALKLFNASLFVQNQGSALQLRGGSNPDEQVIFTSLLDDSVGGDTNNDAQDTTPGGGNWGGIIFRNYDDVSAGRDQLPGSFPIDGKLGLSGASDVMSIIDHALLRFGGGAVPQTIGTRYDTITLFNSRPAITNTTVADGAAGGGAAGGTQAAISADLDSLREDEIARGPLIRRTQLLNNSINGILIRPPVGSLQAQETDAIFYPANPTSQGGGKNFTIDDPLPYVLNSQLVLGQRLLTNTGGQTDQTVSSRLYVQPGMMVKSSFGASLATVNTSSSVNFGERTYIRQFDANPNISPADPNFVPNSIGDAKPLFTSLFDDAAETYYLDQATGTRRVIVPAGPTDNNSSNPAPAPGNVPSSLRWGSISILPGSIAAIDETEFRYGGGQIITPLTALPNRQVLDLTNDIASFLGYNAAAAGANVSITNNDFFDNFDTPIVVEPNQLLAADPTRPLLSGNPFFRGNVMERNSVNGLGIKTTPGVIIPPPNNQGDFYTEAALDDGANLTVNSVWDDTDIVHVLRGTVNLAGWSGFGNNDKPVPDPTSPEADANGFLPELQPFITLTIQSALPDTLLADGTRIARPGESMYVKLFTDTFVGNPGPGTPIDPALNQVAADNANIFGAGFNVGFDDGIDPPGPSPLIDPGYGSQLRIVGIGTNETTGQQRVPVVITSLRDNTVGPVVRGVDQSNSFFSSFNPSNAGINFDTPAPGDGGVIAFGGGSLFDYNLFDPRNGSIIDNADIRYLHRIEFQGGSIVDAFDSNASNAIDIGDNLQFQKLGLTPQLQYNAQLGWTVSNSSLDSFRDAGIFADQGFDLLARTLIGTTTPVAGGTARIGGLRGQPTNLFLVNNTISNMPVGVRVNYGANVANANADQNPAQIVLLHNTFYNNGVGFRTQAPAWNPNPNNSLSHVYFLAMNNIFDGGTIGSDPAAAAVRLEGMVATSQLLFNVFNNYSTVLDDQISQIAGAPFLGNNSPIFGDPKFLDPANGNFFLQSGSAAIDAALSEFGPTPIGDMLYPVSNQVLDPRGGIRNTIGRTNPFGGVTIFQQDPREIVTLPGTPNRGFVDQFIPVLAGSAGSSFGPASNIATYGFAPLTGERDKEGFLRLDDPSTPNIGFGSRPFFDIGAREFRTFDPPQITTQGAPDLNGDGIGDGVFASIADPATGQLQMVSLYTPGQVAGSNRVPQEIFFQFDERVDPQTINAQTVLLQASGGDGIFGNANNPGDRTIPLSGRLAFDPDTRRLSIKLGAGNLLLSNDLYRIVLVGSGGNVIRDPQGNALDGENLGPNGLPLALPSGDGFPGGNFILPFTIDTRAPSIVPGSFGLASPSDPTLQITNGNPPTFSGNVTDLFPPVNPLIGQQVTLDLDLDGDGVFERLGVGTATTDATGNFTITPTQALSPDSPFNVGPDGQLGTADDTGYSRARVRITDVSGNASDPNDPNATVRFILDTRSPRIISSDPATGSRVSNGGRFRVSFTADENLSLASLMAQGAITVTGAGLDGVFNTQDDNAASIDLSSLNVEFLATSPSGPSRISFDVTGATADDIYRITVANTVTDRAGNAIVGNSTGGYTIDVVVYAATQRRTIFVGPGGTGTPTGSRANPYPTIAAGLAVASIGDTVAVLPGTYNESVTLKSLVRLVSAAPSSTDSNVVPGTPQSTIIRAPLDPNAPEVTVQGIDLLGFTDGGELDTEFRGFAVVAPLTNLVSGAIDPSSIGIRLVNSGGRYHGNVVINAGEGISVEPKSGAASNARIDSNVLAGNRTGIVVRDPNNTIAIDQPVQIVNNTIALNNGGIILYDAAINEGSPVIADVVNNIFWQNSDRAGGADTPIGIFPAVAVVRNNMFSSNPNTPLVGFNTAALGSTPNADAAYNYIGDPAFAAPRDPRPQFDGPTITLLDGNFGLTANSDAIDTADSLTAPALDFLNLGRVDIPNRGFPPFGPADMGAIEFRGSAGSGGGGIFIPPTGSTPPDDNLLFGQPSGQPNSTFQPGTGTGTGVGSAAQTAGVQPTAGKARRDREALRARLAGRQEQVNQVAPQGKRAWQDLLSRGRFRRGQ</sequence>
<organism evidence="6 7">
    <name type="scientific">Tautonia sociabilis</name>
    <dbReference type="NCBI Taxonomy" id="2080755"/>
    <lineage>
        <taxon>Bacteria</taxon>
        <taxon>Pseudomonadati</taxon>
        <taxon>Planctomycetota</taxon>
        <taxon>Planctomycetia</taxon>
        <taxon>Isosphaerales</taxon>
        <taxon>Isosphaeraceae</taxon>
        <taxon>Tautonia</taxon>
    </lineage>
</organism>
<evidence type="ECO:0000256" key="3">
    <source>
        <dbReference type="ARBA" id="ARBA00022825"/>
    </source>
</evidence>
<dbReference type="InterPro" id="IPR000209">
    <property type="entry name" value="Peptidase_S8/S53_dom"/>
</dbReference>
<comment type="caution">
    <text evidence="6">The sequence shown here is derived from an EMBL/GenBank/DDBJ whole genome shotgun (WGS) entry which is preliminary data.</text>
</comment>
<dbReference type="Gene3D" id="2.160.20.10">
    <property type="entry name" value="Single-stranded right-handed beta-helix, Pectin lyase-like"/>
    <property type="match status" value="2"/>
</dbReference>
<dbReference type="Gene3D" id="3.40.50.200">
    <property type="entry name" value="Peptidase S8/S53 domain"/>
    <property type="match status" value="1"/>
</dbReference>
<dbReference type="InterPro" id="IPR036852">
    <property type="entry name" value="Peptidase_S8/S53_dom_sf"/>
</dbReference>
<accession>A0A432MMA8</accession>
<dbReference type="InterPro" id="IPR023828">
    <property type="entry name" value="Peptidase_S8_Ser-AS"/>
</dbReference>
<evidence type="ECO:0000256" key="4">
    <source>
        <dbReference type="SAM" id="MobiDB-lite"/>
    </source>
</evidence>
<gene>
    <name evidence="6" type="ORF">TsocGM_07650</name>
</gene>
<reference evidence="6 7" key="1">
    <citation type="submission" date="2018-12" db="EMBL/GenBank/DDBJ databases">
        <authorList>
            <person name="Toschakov S.V."/>
        </authorList>
    </citation>
    <scope>NUCLEOTIDE SEQUENCE [LARGE SCALE GENOMIC DNA]</scope>
    <source>
        <strain evidence="6 7">GM2012</strain>
    </source>
</reference>
<dbReference type="SMART" id="SM00710">
    <property type="entry name" value="PbH1"/>
    <property type="match status" value="10"/>
</dbReference>
<dbReference type="Proteomes" id="UP000280296">
    <property type="component" value="Unassembled WGS sequence"/>
</dbReference>
<dbReference type="SUPFAM" id="SSF52743">
    <property type="entry name" value="Subtilisin-like"/>
    <property type="match status" value="1"/>
</dbReference>
<dbReference type="GO" id="GO:0004252">
    <property type="term" value="F:serine-type endopeptidase activity"/>
    <property type="evidence" value="ECO:0007669"/>
    <property type="project" value="InterPro"/>
</dbReference>
<dbReference type="InterPro" id="IPR012334">
    <property type="entry name" value="Pectin_lyas_fold"/>
</dbReference>
<feature type="region of interest" description="Disordered" evidence="4">
    <location>
        <begin position="3521"/>
        <end position="3548"/>
    </location>
</feature>
<feature type="compositionally biased region" description="Low complexity" evidence="4">
    <location>
        <begin position="3491"/>
        <end position="3500"/>
    </location>
</feature>
<dbReference type="CDD" id="cd05562">
    <property type="entry name" value="Peptidases_S53_like"/>
    <property type="match status" value="1"/>
</dbReference>
<evidence type="ECO:0000256" key="2">
    <source>
        <dbReference type="ARBA" id="ARBA00022801"/>
    </source>
</evidence>
<feature type="domain" description="Peptidase S8/S53" evidence="5">
    <location>
        <begin position="406"/>
        <end position="591"/>
    </location>
</feature>
<feature type="compositionally biased region" description="Basic residues" evidence="4">
    <location>
        <begin position="7"/>
        <end position="19"/>
    </location>
</feature>
<keyword evidence="1" id="KW-0645">Protease</keyword>
<evidence type="ECO:0000313" key="6">
    <source>
        <dbReference type="EMBL" id="RUL88389.1"/>
    </source>
</evidence>
<keyword evidence="7" id="KW-1185">Reference proteome</keyword>
<dbReference type="PROSITE" id="PS00138">
    <property type="entry name" value="SUBTILASE_SER"/>
    <property type="match status" value="1"/>
</dbReference>
<keyword evidence="3" id="KW-0720">Serine protease</keyword>
<dbReference type="InterPro" id="IPR034075">
    <property type="entry name" value="Glr3161-like_dom"/>
</dbReference>
<dbReference type="Gene3D" id="2.60.40.10">
    <property type="entry name" value="Immunoglobulins"/>
    <property type="match status" value="1"/>
</dbReference>